<evidence type="ECO:0000259" key="2">
    <source>
        <dbReference type="Pfam" id="PF00149"/>
    </source>
</evidence>
<reference evidence="3 4" key="1">
    <citation type="submission" date="2023-05" db="EMBL/GenBank/DDBJ databases">
        <title>A 100% complete, gapless, phased diploid assembly of the Scenedesmus obliquus UTEX 3031 genome.</title>
        <authorList>
            <person name="Biondi T.C."/>
            <person name="Hanschen E.R."/>
            <person name="Kwon T."/>
            <person name="Eng W."/>
            <person name="Kruse C.P.S."/>
            <person name="Koehler S.I."/>
            <person name="Kunde Y."/>
            <person name="Gleasner C.D."/>
            <person name="You Mak K.T."/>
            <person name="Polle J."/>
            <person name="Hovde B.T."/>
            <person name="Starkenburg S.R."/>
        </authorList>
    </citation>
    <scope>NUCLEOTIDE SEQUENCE [LARGE SCALE GENOMIC DNA]</scope>
    <source>
        <strain evidence="3 4">DOE0152z</strain>
    </source>
</reference>
<organism evidence="3 4">
    <name type="scientific">Tetradesmus obliquus</name>
    <name type="common">Green alga</name>
    <name type="synonym">Acutodesmus obliquus</name>
    <dbReference type="NCBI Taxonomy" id="3088"/>
    <lineage>
        <taxon>Eukaryota</taxon>
        <taxon>Viridiplantae</taxon>
        <taxon>Chlorophyta</taxon>
        <taxon>core chlorophytes</taxon>
        <taxon>Chlorophyceae</taxon>
        <taxon>CS clade</taxon>
        <taxon>Sphaeropleales</taxon>
        <taxon>Scenedesmaceae</taxon>
        <taxon>Tetradesmus</taxon>
    </lineage>
</organism>
<evidence type="ECO:0000313" key="4">
    <source>
        <dbReference type="Proteomes" id="UP001244341"/>
    </source>
</evidence>
<keyword evidence="4" id="KW-1185">Reference proteome</keyword>
<sequence>MGGMLSMLVRSCKSALSRQRTPLVEQRTTPSGNPLPSVVHQVVQQQQLGPGRLLLVGDVHGCLDELQQLLLEVGFKRGIDNLVFVGDLVNKGPKSAEVVSTVRQWCSDPQLHTWAVRGNHDESALKAARLHAQQQPVGAKYHWVGLLEPEDVQFLARLPFSLQVQGYNILVVHAGLVPGVPLQQQELTMLIKMRELLRGPDGSWQGLEKGQEGSQAWAGVWQGPQHVFFGHDAKRRLQDCPYATGLDTGCVYGGRLTACVLPPLADLLAKVNRLDPAGASSSADQPLEPGGNSSSGSKLKSSSTGGFWLGGQGGRGTLTDLGGRLVSVASAVAYEKPGGRKSAENHRTGQWMVLP</sequence>
<accession>A0ABY8U6W6</accession>
<dbReference type="InterPro" id="IPR004843">
    <property type="entry name" value="Calcineurin-like_PHP"/>
</dbReference>
<gene>
    <name evidence="3" type="ORF">OEZ85_014022</name>
</gene>
<feature type="region of interest" description="Disordered" evidence="1">
    <location>
        <begin position="278"/>
        <end position="308"/>
    </location>
</feature>
<dbReference type="PANTHER" id="PTHR42850:SF4">
    <property type="entry name" value="ZINC-DEPENDENT ENDOPOLYPHOSPHATASE"/>
    <property type="match status" value="1"/>
</dbReference>
<feature type="compositionally biased region" description="Low complexity" evidence="1">
    <location>
        <begin position="290"/>
        <end position="306"/>
    </location>
</feature>
<dbReference type="InterPro" id="IPR029052">
    <property type="entry name" value="Metallo-depent_PP-like"/>
</dbReference>
<dbReference type="SUPFAM" id="SSF56300">
    <property type="entry name" value="Metallo-dependent phosphatases"/>
    <property type="match status" value="1"/>
</dbReference>
<evidence type="ECO:0000256" key="1">
    <source>
        <dbReference type="SAM" id="MobiDB-lite"/>
    </source>
</evidence>
<dbReference type="Pfam" id="PF00149">
    <property type="entry name" value="Metallophos"/>
    <property type="match status" value="1"/>
</dbReference>
<protein>
    <recommendedName>
        <fullName evidence="2">Calcineurin-like phosphoesterase domain-containing protein</fullName>
    </recommendedName>
</protein>
<feature type="region of interest" description="Disordered" evidence="1">
    <location>
        <begin position="336"/>
        <end position="355"/>
    </location>
</feature>
<evidence type="ECO:0000313" key="3">
    <source>
        <dbReference type="EMBL" id="WIA17129.1"/>
    </source>
</evidence>
<dbReference type="Proteomes" id="UP001244341">
    <property type="component" value="Chromosome 8b"/>
</dbReference>
<dbReference type="InterPro" id="IPR050126">
    <property type="entry name" value="Ap4A_hydrolase"/>
</dbReference>
<feature type="domain" description="Calcineurin-like phosphoesterase" evidence="2">
    <location>
        <begin position="52"/>
        <end position="232"/>
    </location>
</feature>
<proteinExistence type="predicted"/>
<dbReference type="PANTHER" id="PTHR42850">
    <property type="entry name" value="METALLOPHOSPHOESTERASE"/>
    <property type="match status" value="1"/>
</dbReference>
<dbReference type="CDD" id="cd00144">
    <property type="entry name" value="MPP_PPP_family"/>
    <property type="match status" value="1"/>
</dbReference>
<dbReference type="EMBL" id="CP126215">
    <property type="protein sequence ID" value="WIA17129.1"/>
    <property type="molecule type" value="Genomic_DNA"/>
</dbReference>
<name>A0ABY8U6W6_TETOB</name>
<dbReference type="Gene3D" id="3.60.21.10">
    <property type="match status" value="1"/>
</dbReference>
<feature type="compositionally biased region" description="Basic and acidic residues" evidence="1">
    <location>
        <begin position="337"/>
        <end position="347"/>
    </location>
</feature>